<proteinExistence type="predicted"/>
<evidence type="ECO:0000313" key="1">
    <source>
        <dbReference type="EMBL" id="BBO75636.1"/>
    </source>
</evidence>
<dbReference type="Proteomes" id="UP000427769">
    <property type="component" value="Chromosome"/>
</dbReference>
<dbReference type="RefSeq" id="WP_155304538.1">
    <property type="nucleotide sequence ID" value="NZ_AP021875.1"/>
</dbReference>
<dbReference type="KEGG" id="dwd:DSCW_30530"/>
<dbReference type="OrthoDB" id="5465417at2"/>
<organism evidence="1 2">
    <name type="scientific">Desulfosarcina widdelii</name>
    <dbReference type="NCBI Taxonomy" id="947919"/>
    <lineage>
        <taxon>Bacteria</taxon>
        <taxon>Pseudomonadati</taxon>
        <taxon>Thermodesulfobacteriota</taxon>
        <taxon>Desulfobacteria</taxon>
        <taxon>Desulfobacterales</taxon>
        <taxon>Desulfosarcinaceae</taxon>
        <taxon>Desulfosarcina</taxon>
    </lineage>
</organism>
<dbReference type="AlphaFoldDB" id="A0A5K7Z1S7"/>
<accession>A0A5K7Z1S7</accession>
<sequence>MKKPIIASTRTLVGVITPFAWDENDRVTEVSLSATDDEEYIIENGQRFLELVQKPIRATGIIKSGKKFHRAINIKKFEMLEHTYMAK</sequence>
<dbReference type="EMBL" id="AP021875">
    <property type="protein sequence ID" value="BBO75636.1"/>
    <property type="molecule type" value="Genomic_DNA"/>
</dbReference>
<evidence type="ECO:0000313" key="2">
    <source>
        <dbReference type="Proteomes" id="UP000427769"/>
    </source>
</evidence>
<protein>
    <submittedName>
        <fullName evidence="1">Uncharacterized protein</fullName>
    </submittedName>
</protein>
<reference evidence="1 2" key="1">
    <citation type="submission" date="2019-11" db="EMBL/GenBank/DDBJ databases">
        <title>Comparative genomics of hydrocarbon-degrading Desulfosarcina strains.</title>
        <authorList>
            <person name="Watanabe M."/>
            <person name="Kojima H."/>
            <person name="Fukui M."/>
        </authorList>
    </citation>
    <scope>NUCLEOTIDE SEQUENCE [LARGE SCALE GENOMIC DNA]</scope>
    <source>
        <strain evidence="1 2">PP31</strain>
    </source>
</reference>
<name>A0A5K7Z1S7_9BACT</name>
<gene>
    <name evidence="1" type="ORF">DSCW_30530</name>
</gene>
<keyword evidence="2" id="KW-1185">Reference proteome</keyword>